<evidence type="ECO:0000256" key="1">
    <source>
        <dbReference type="ARBA" id="ARBA00022771"/>
    </source>
</evidence>
<dbReference type="Proteomes" id="UP000314986">
    <property type="component" value="Unassembled WGS sequence"/>
</dbReference>
<evidence type="ECO:0000256" key="4">
    <source>
        <dbReference type="SAM" id="Coils"/>
    </source>
</evidence>
<protein>
    <submittedName>
        <fullName evidence="6">Zinc-binding protein A33-like</fullName>
    </submittedName>
</protein>
<dbReference type="OMA" id="AICLECV"/>
<dbReference type="Ensembl" id="ENSCMIT00000018389.1">
    <property type="protein sequence ID" value="ENSCMIP00000018046.1"/>
    <property type="gene ID" value="ENSCMIG00000008534.1"/>
</dbReference>
<proteinExistence type="predicted"/>
<keyword evidence="7" id="KW-1185">Reference proteome</keyword>
<reference evidence="7" key="2">
    <citation type="journal article" date="2007" name="PLoS Biol.">
        <title>Survey sequencing and comparative analysis of the elephant shark (Callorhinchus milii) genome.</title>
        <authorList>
            <person name="Venkatesh B."/>
            <person name="Kirkness E.F."/>
            <person name="Loh Y.H."/>
            <person name="Halpern A.L."/>
            <person name="Lee A.P."/>
            <person name="Johnson J."/>
            <person name="Dandona N."/>
            <person name="Viswanathan L.D."/>
            <person name="Tay A."/>
            <person name="Venter J.C."/>
            <person name="Strausberg R.L."/>
            <person name="Brenner S."/>
        </authorList>
    </citation>
    <scope>NUCLEOTIDE SEQUENCE [LARGE SCALE GENOMIC DNA]</scope>
</reference>
<dbReference type="PROSITE" id="PS50119">
    <property type="entry name" value="ZF_BBOX"/>
    <property type="match status" value="1"/>
</dbReference>
<dbReference type="GeneTree" id="ENSGT00940000158537"/>
<reference evidence="6" key="5">
    <citation type="submission" date="2025-09" db="UniProtKB">
        <authorList>
            <consortium name="Ensembl"/>
        </authorList>
    </citation>
    <scope>IDENTIFICATION</scope>
</reference>
<dbReference type="Pfam" id="PF00643">
    <property type="entry name" value="zf-B_box"/>
    <property type="match status" value="1"/>
</dbReference>
<dbReference type="Gene3D" id="3.30.160.60">
    <property type="entry name" value="Classic Zinc Finger"/>
    <property type="match status" value="1"/>
</dbReference>
<accession>A0A4W3HPL3</accession>
<feature type="domain" description="B box-type" evidence="5">
    <location>
        <begin position="27"/>
        <end position="67"/>
    </location>
</feature>
<sequence length="242" mass="27074">MQQQFTVRDDLPRIVGSEVMLSPTCGETGLGCDEHGEPLKVFCETDQRAICLECVCSVHRTHTATPIREAVALYKGKLQEAMEKISRHADEVLETRRAEESSVADVKRGMIALQKNMAHEFGKLHLFLSEEEEALAQRLKEREADLLLKLEQNIKKASREITLSEQLIRNIQQRLGLQDGDLLKNVKLVLESLGQTCDKFQVPLRVPVDVGLGEMNGPLQYAVWKRMLQVIAPGACVSLGVC</sequence>
<evidence type="ECO:0000256" key="3">
    <source>
        <dbReference type="PROSITE-ProRule" id="PRU00024"/>
    </source>
</evidence>
<dbReference type="AlphaFoldDB" id="A0A4W3HPL3"/>
<dbReference type="SMART" id="SM00336">
    <property type="entry name" value="BBOX"/>
    <property type="match status" value="1"/>
</dbReference>
<reference evidence="7" key="1">
    <citation type="journal article" date="2006" name="Science">
        <title>Ancient noncoding elements conserved in the human genome.</title>
        <authorList>
            <person name="Venkatesh B."/>
            <person name="Kirkness E.F."/>
            <person name="Loh Y.H."/>
            <person name="Halpern A.L."/>
            <person name="Lee A.P."/>
            <person name="Johnson J."/>
            <person name="Dandona N."/>
            <person name="Viswanathan L.D."/>
            <person name="Tay A."/>
            <person name="Venter J.C."/>
            <person name="Strausberg R.L."/>
            <person name="Brenner S."/>
        </authorList>
    </citation>
    <scope>NUCLEOTIDE SEQUENCE [LARGE SCALE GENOMIC DNA]</scope>
</reference>
<keyword evidence="1 3" id="KW-0863">Zinc-finger</keyword>
<evidence type="ECO:0000256" key="2">
    <source>
        <dbReference type="ARBA" id="ARBA00022833"/>
    </source>
</evidence>
<evidence type="ECO:0000313" key="6">
    <source>
        <dbReference type="Ensembl" id="ENSCMIP00000018046.1"/>
    </source>
</evidence>
<evidence type="ECO:0000313" key="7">
    <source>
        <dbReference type="Proteomes" id="UP000314986"/>
    </source>
</evidence>
<organism evidence="6 7">
    <name type="scientific">Callorhinchus milii</name>
    <name type="common">Ghost shark</name>
    <dbReference type="NCBI Taxonomy" id="7868"/>
    <lineage>
        <taxon>Eukaryota</taxon>
        <taxon>Metazoa</taxon>
        <taxon>Chordata</taxon>
        <taxon>Craniata</taxon>
        <taxon>Vertebrata</taxon>
        <taxon>Chondrichthyes</taxon>
        <taxon>Holocephali</taxon>
        <taxon>Chimaeriformes</taxon>
        <taxon>Callorhinchidae</taxon>
        <taxon>Callorhinchus</taxon>
    </lineage>
</organism>
<keyword evidence="1 3" id="KW-0479">Metal-binding</keyword>
<dbReference type="SUPFAM" id="SSF57845">
    <property type="entry name" value="B-box zinc-binding domain"/>
    <property type="match status" value="1"/>
</dbReference>
<feature type="coiled-coil region" evidence="4">
    <location>
        <begin position="140"/>
        <end position="174"/>
    </location>
</feature>
<dbReference type="PANTHER" id="PTHR24103">
    <property type="entry name" value="E3 UBIQUITIN-PROTEIN LIGASE TRIM"/>
    <property type="match status" value="1"/>
</dbReference>
<dbReference type="GO" id="GO:0008270">
    <property type="term" value="F:zinc ion binding"/>
    <property type="evidence" value="ECO:0007669"/>
    <property type="project" value="UniProtKB-KW"/>
</dbReference>
<name>A0A4W3HPL3_CALMI</name>
<reference evidence="7" key="3">
    <citation type="journal article" date="2014" name="Nature">
        <title>Elephant shark genome provides unique insights into gnathostome evolution.</title>
        <authorList>
            <consortium name="International Elephant Shark Genome Sequencing Consortium"/>
            <person name="Venkatesh B."/>
            <person name="Lee A.P."/>
            <person name="Ravi V."/>
            <person name="Maurya A.K."/>
            <person name="Lian M.M."/>
            <person name="Swann J.B."/>
            <person name="Ohta Y."/>
            <person name="Flajnik M.F."/>
            <person name="Sutoh Y."/>
            <person name="Kasahara M."/>
            <person name="Hoon S."/>
            <person name="Gangu V."/>
            <person name="Roy S.W."/>
            <person name="Irimia M."/>
            <person name="Korzh V."/>
            <person name="Kondrychyn I."/>
            <person name="Lim Z.W."/>
            <person name="Tay B.H."/>
            <person name="Tohari S."/>
            <person name="Kong K.W."/>
            <person name="Ho S."/>
            <person name="Lorente-Galdos B."/>
            <person name="Quilez J."/>
            <person name="Marques-Bonet T."/>
            <person name="Raney B.J."/>
            <person name="Ingham P.W."/>
            <person name="Tay A."/>
            <person name="Hillier L.W."/>
            <person name="Minx P."/>
            <person name="Boehm T."/>
            <person name="Wilson R.K."/>
            <person name="Brenner S."/>
            <person name="Warren W.C."/>
        </authorList>
    </citation>
    <scope>NUCLEOTIDE SEQUENCE [LARGE SCALE GENOMIC DNA]</scope>
</reference>
<keyword evidence="4" id="KW-0175">Coiled coil</keyword>
<dbReference type="InterPro" id="IPR050143">
    <property type="entry name" value="TRIM/RBCC"/>
</dbReference>
<evidence type="ECO:0000259" key="5">
    <source>
        <dbReference type="PROSITE" id="PS50119"/>
    </source>
</evidence>
<reference evidence="6" key="4">
    <citation type="submission" date="2025-08" db="UniProtKB">
        <authorList>
            <consortium name="Ensembl"/>
        </authorList>
    </citation>
    <scope>IDENTIFICATION</scope>
</reference>
<gene>
    <name evidence="6" type="primary">LOC103190954</name>
</gene>
<dbReference type="InterPro" id="IPR000315">
    <property type="entry name" value="Znf_B-box"/>
</dbReference>
<keyword evidence="2" id="KW-0862">Zinc</keyword>
<dbReference type="InParanoid" id="A0A4W3HPL3"/>